<evidence type="ECO:0000256" key="2">
    <source>
        <dbReference type="ARBA" id="ARBA00022840"/>
    </source>
</evidence>
<evidence type="ECO:0000256" key="1">
    <source>
        <dbReference type="ARBA" id="ARBA00022741"/>
    </source>
</evidence>
<dbReference type="Proteomes" id="UP001165082">
    <property type="component" value="Unassembled WGS sequence"/>
</dbReference>
<feature type="compositionally biased region" description="Low complexity" evidence="5">
    <location>
        <begin position="705"/>
        <end position="718"/>
    </location>
</feature>
<dbReference type="AlphaFoldDB" id="A0A9W7APN2"/>
<comment type="similarity">
    <text evidence="3 4">Belongs to the TRAFAC class myosin-kinesin ATPase superfamily. Kinesin family.</text>
</comment>
<dbReference type="PROSITE" id="PS00411">
    <property type="entry name" value="KINESIN_MOTOR_1"/>
    <property type="match status" value="1"/>
</dbReference>
<dbReference type="SMART" id="SM00129">
    <property type="entry name" value="KISc"/>
    <property type="match status" value="1"/>
</dbReference>
<dbReference type="InterPro" id="IPR019821">
    <property type="entry name" value="Kinesin_motor_CS"/>
</dbReference>
<dbReference type="GO" id="GO:0008017">
    <property type="term" value="F:microtubule binding"/>
    <property type="evidence" value="ECO:0007669"/>
    <property type="project" value="InterPro"/>
</dbReference>
<comment type="caution">
    <text evidence="7">The sequence shown here is derived from an EMBL/GenBank/DDBJ whole genome shotgun (WGS) entry which is preliminary data.</text>
</comment>
<dbReference type="InterPro" id="IPR001752">
    <property type="entry name" value="Kinesin_motor_dom"/>
</dbReference>
<feature type="compositionally biased region" description="Gly residues" evidence="5">
    <location>
        <begin position="719"/>
        <end position="731"/>
    </location>
</feature>
<feature type="region of interest" description="Disordered" evidence="5">
    <location>
        <begin position="611"/>
        <end position="630"/>
    </location>
</feature>
<dbReference type="InterPro" id="IPR036961">
    <property type="entry name" value="Kinesin_motor_dom_sf"/>
</dbReference>
<dbReference type="InterPro" id="IPR056524">
    <property type="entry name" value="KIF6/9_C"/>
</dbReference>
<feature type="compositionally biased region" description="Acidic residues" evidence="5">
    <location>
        <begin position="614"/>
        <end position="629"/>
    </location>
</feature>
<gene>
    <name evidence="7" type="ORF">TrRE_jg7555</name>
</gene>
<evidence type="ECO:0000313" key="8">
    <source>
        <dbReference type="Proteomes" id="UP001165082"/>
    </source>
</evidence>
<keyword evidence="3 4" id="KW-0505">Motor protein</keyword>
<feature type="compositionally biased region" description="Basic and acidic residues" evidence="5">
    <location>
        <begin position="735"/>
        <end position="744"/>
    </location>
</feature>
<dbReference type="Gene3D" id="3.40.850.10">
    <property type="entry name" value="Kinesin motor domain"/>
    <property type="match status" value="1"/>
</dbReference>
<dbReference type="PROSITE" id="PS50067">
    <property type="entry name" value="KINESIN_MOTOR_2"/>
    <property type="match status" value="1"/>
</dbReference>
<organism evidence="7 8">
    <name type="scientific">Triparma retinervis</name>
    <dbReference type="NCBI Taxonomy" id="2557542"/>
    <lineage>
        <taxon>Eukaryota</taxon>
        <taxon>Sar</taxon>
        <taxon>Stramenopiles</taxon>
        <taxon>Ochrophyta</taxon>
        <taxon>Bolidophyceae</taxon>
        <taxon>Parmales</taxon>
        <taxon>Triparmaceae</taxon>
        <taxon>Triparma</taxon>
    </lineage>
</organism>
<keyword evidence="8" id="KW-1185">Reference proteome</keyword>
<dbReference type="InterPro" id="IPR027640">
    <property type="entry name" value="Kinesin-like_fam"/>
</dbReference>
<evidence type="ECO:0000256" key="4">
    <source>
        <dbReference type="RuleBase" id="RU000394"/>
    </source>
</evidence>
<feature type="compositionally biased region" description="Basic and acidic residues" evidence="5">
    <location>
        <begin position="498"/>
        <end position="518"/>
    </location>
</feature>
<name>A0A9W7APN2_9STRA</name>
<dbReference type="PANTHER" id="PTHR47968">
    <property type="entry name" value="CENTROMERE PROTEIN E"/>
    <property type="match status" value="1"/>
</dbReference>
<dbReference type="GO" id="GO:0007018">
    <property type="term" value="P:microtubule-based movement"/>
    <property type="evidence" value="ECO:0007669"/>
    <property type="project" value="InterPro"/>
</dbReference>
<evidence type="ECO:0000259" key="6">
    <source>
        <dbReference type="PROSITE" id="PS50067"/>
    </source>
</evidence>
<protein>
    <recommendedName>
        <fullName evidence="4">Kinesin-like protein</fullName>
    </recommendedName>
</protein>
<dbReference type="GO" id="GO:0003777">
    <property type="term" value="F:microtubule motor activity"/>
    <property type="evidence" value="ECO:0007669"/>
    <property type="project" value="InterPro"/>
</dbReference>
<feature type="binding site" evidence="3">
    <location>
        <begin position="95"/>
        <end position="102"/>
    </location>
    <ligand>
        <name>ATP</name>
        <dbReference type="ChEBI" id="CHEBI:30616"/>
    </ligand>
</feature>
<accession>A0A9W7APN2</accession>
<proteinExistence type="inferred from homology"/>
<dbReference type="InterPro" id="IPR027417">
    <property type="entry name" value="P-loop_NTPase"/>
</dbReference>
<evidence type="ECO:0000256" key="5">
    <source>
        <dbReference type="SAM" id="MobiDB-lite"/>
    </source>
</evidence>
<dbReference type="GO" id="GO:0005524">
    <property type="term" value="F:ATP binding"/>
    <property type="evidence" value="ECO:0007669"/>
    <property type="project" value="UniProtKB-UniRule"/>
</dbReference>
<keyword evidence="4" id="KW-0493">Microtubule</keyword>
<keyword evidence="2 3" id="KW-0067">ATP-binding</keyword>
<feature type="domain" description="Kinesin motor" evidence="6">
    <location>
        <begin position="7"/>
        <end position="347"/>
    </location>
</feature>
<dbReference type="SUPFAM" id="SSF52540">
    <property type="entry name" value="P-loop containing nucleoside triphosphate hydrolases"/>
    <property type="match status" value="1"/>
</dbReference>
<reference evidence="7" key="1">
    <citation type="submission" date="2022-07" db="EMBL/GenBank/DDBJ databases">
        <title>Genome analysis of Parmales, a sister group of diatoms, reveals the evolutionary specialization of diatoms from phago-mixotrophs to photoautotrophs.</title>
        <authorList>
            <person name="Ban H."/>
            <person name="Sato S."/>
            <person name="Yoshikawa S."/>
            <person name="Kazumasa Y."/>
            <person name="Nakamura Y."/>
            <person name="Ichinomiya M."/>
            <person name="Saitoh K."/>
            <person name="Sato N."/>
            <person name="Blanc-Mathieu R."/>
            <person name="Endo H."/>
            <person name="Kuwata A."/>
            <person name="Ogata H."/>
        </authorList>
    </citation>
    <scope>NUCLEOTIDE SEQUENCE</scope>
</reference>
<dbReference type="EMBL" id="BRXZ01001654">
    <property type="protein sequence ID" value="GMH76062.1"/>
    <property type="molecule type" value="Genomic_DNA"/>
</dbReference>
<dbReference type="Pfam" id="PF23735">
    <property type="entry name" value="KIF9"/>
    <property type="match status" value="1"/>
</dbReference>
<evidence type="ECO:0000313" key="7">
    <source>
        <dbReference type="EMBL" id="GMH76062.1"/>
    </source>
</evidence>
<feature type="region of interest" description="Disordered" evidence="5">
    <location>
        <begin position="483"/>
        <end position="518"/>
    </location>
</feature>
<feature type="region of interest" description="Disordered" evidence="5">
    <location>
        <begin position="697"/>
        <end position="744"/>
    </location>
</feature>
<sequence>MPGGEKGIQIFLRVRPSKKPSGWIEQDEADRRQLKFHVPLQGRDLIVNNTRTDYRFKFNGILDMPAGQEEVFDKVGSQAVLNALDGFNSTIFAYGQTGSGKTFTITGGSERYVDRGIIPRAISMLFSEFKSRTDVQYNAFISYLEIYNNTGYDLLSSDHDSGVKLNDMKKVSMLEDEDGRYHLKNLSMHPVASEEDALNCLFLGDTNRAISETDMNLQSSRSHCIFTISIEGRKGGEDSVRRSKLHLVDLAGSERVGKSGTAGQTLTEAKHINSSLFYLEQVIVALHEKATKGRAHIPYRNSMMTSVLRDSLGGNCKTVMVATISPDERNTDESISTCNFAQRVALVKNEAVVNEDLDPELLIRRLKGELSLLREELKFMKGETGEGYDLTDEQREDIERKVKGYVDDKDVGAQLNIGQLTVTRIKDAFAIFKNLVLEARENGGSAGSGIGEDGERVIAGLKNSLQQRDNEIKILVNMVKQGKRIPGTPSLPQSGEAKGGENKQERRNPPQPINREDNRERIIQQLSEKLVNGVKLCKEKDVLDDPQKAFPWFKERYPGSKAIDENKVILKRKYTLAKSTGELVNKARGSINYLKTTIEGLRRERAMERMVEGGDGEEGGEGKVDEEEEGMRAEIEKEKRVYKEQFGILRGLKSEIEHIQRMLEKGRTKMQQDFDVWYKNSEEFHSRYGGRVVQAPSGRGQENLAPAPAEPKAQQAWVGGAGAGAGAGGESAGVEEGKYTGNKETDDDIRAFFKAKEELIKRRQQQAK</sequence>
<keyword evidence="1 3" id="KW-0547">Nucleotide-binding</keyword>
<evidence type="ECO:0000256" key="3">
    <source>
        <dbReference type="PROSITE-ProRule" id="PRU00283"/>
    </source>
</evidence>
<dbReference type="PRINTS" id="PR00380">
    <property type="entry name" value="KINESINHEAVY"/>
</dbReference>
<dbReference type="Pfam" id="PF00225">
    <property type="entry name" value="Kinesin"/>
    <property type="match status" value="1"/>
</dbReference>
<dbReference type="OrthoDB" id="3176171at2759"/>
<dbReference type="GO" id="GO:0005874">
    <property type="term" value="C:microtubule"/>
    <property type="evidence" value="ECO:0007669"/>
    <property type="project" value="UniProtKB-KW"/>
</dbReference>
<dbReference type="PANTHER" id="PTHR47968:SF67">
    <property type="entry name" value="KINESIN MOTOR DOMAIN-CONTAINING PROTEIN"/>
    <property type="match status" value="1"/>
</dbReference>